<keyword evidence="2 12" id="KW-0004">4Fe-4S</keyword>
<dbReference type="SFLD" id="SFLDG01383">
    <property type="entry name" value="cyclic_pyranopterin_phosphate"/>
    <property type="match status" value="1"/>
</dbReference>
<protein>
    <recommendedName>
        <fullName evidence="1 12">GTP 3',8-cyclase</fullName>
        <ecNumber evidence="1 12">4.1.99.22</ecNumber>
    </recommendedName>
    <alternativeName>
        <fullName evidence="12">Molybdenum cofactor biosynthesis protein A</fullName>
    </alternativeName>
</protein>
<comment type="catalytic activity">
    <reaction evidence="11 12">
        <text>GTP + AH2 + S-adenosyl-L-methionine = (8S)-3',8-cyclo-7,8-dihydroguanosine 5'-triphosphate + 5'-deoxyadenosine + L-methionine + A + H(+)</text>
        <dbReference type="Rhea" id="RHEA:49576"/>
        <dbReference type="ChEBI" id="CHEBI:13193"/>
        <dbReference type="ChEBI" id="CHEBI:15378"/>
        <dbReference type="ChEBI" id="CHEBI:17319"/>
        <dbReference type="ChEBI" id="CHEBI:17499"/>
        <dbReference type="ChEBI" id="CHEBI:37565"/>
        <dbReference type="ChEBI" id="CHEBI:57844"/>
        <dbReference type="ChEBI" id="CHEBI:59789"/>
        <dbReference type="ChEBI" id="CHEBI:131766"/>
        <dbReference type="EC" id="4.1.99.22"/>
    </reaction>
</comment>
<dbReference type="SMART" id="SM00729">
    <property type="entry name" value="Elp3"/>
    <property type="match status" value="1"/>
</dbReference>
<dbReference type="EMBL" id="SXDP01000004">
    <property type="protein sequence ID" value="NEZ46860.1"/>
    <property type="molecule type" value="Genomic_DNA"/>
</dbReference>
<feature type="binding site" evidence="12">
    <location>
        <position position="253"/>
    </location>
    <ligand>
        <name>[4Fe-4S] cluster</name>
        <dbReference type="ChEBI" id="CHEBI:49883"/>
        <label>2</label>
        <note>4Fe-4S-substrate</note>
    </ligand>
</feature>
<comment type="subunit">
    <text evidence="12">Monomer and homodimer.</text>
</comment>
<keyword evidence="7 12" id="KW-0411">Iron-sulfur</keyword>
<gene>
    <name evidence="12 15" type="primary">moaA</name>
    <name evidence="15" type="ORF">FDF74_06485</name>
</gene>
<feature type="binding site" evidence="12">
    <location>
        <position position="67"/>
    </location>
    <ligand>
        <name>S-adenosyl-L-methionine</name>
        <dbReference type="ChEBI" id="CHEBI:59789"/>
    </ligand>
</feature>
<dbReference type="SFLD" id="SFLDG01386">
    <property type="entry name" value="main_SPASM_domain-containing"/>
    <property type="match status" value="1"/>
</dbReference>
<evidence type="ECO:0000256" key="6">
    <source>
        <dbReference type="ARBA" id="ARBA00023004"/>
    </source>
</evidence>
<keyword evidence="10 12" id="KW-0456">Lyase</keyword>
<feature type="binding site" evidence="12">
    <location>
        <position position="118"/>
    </location>
    <ligand>
        <name>S-adenosyl-L-methionine</name>
        <dbReference type="ChEBI" id="CHEBI:59789"/>
    </ligand>
</feature>
<dbReference type="InterPro" id="IPR040064">
    <property type="entry name" value="MoaA-like"/>
</dbReference>
<evidence type="ECO:0000256" key="7">
    <source>
        <dbReference type="ARBA" id="ARBA00023014"/>
    </source>
</evidence>
<dbReference type="Pfam" id="PF04055">
    <property type="entry name" value="Radical_SAM"/>
    <property type="match status" value="1"/>
</dbReference>
<dbReference type="CDD" id="cd01335">
    <property type="entry name" value="Radical_SAM"/>
    <property type="match status" value="1"/>
</dbReference>
<keyword evidence="9 12" id="KW-0501">Molybdenum cofactor biosynthesis</keyword>
<organism evidence="15 16">
    <name type="scientific">Clostridium niameyense</name>
    <dbReference type="NCBI Taxonomy" id="1622073"/>
    <lineage>
        <taxon>Bacteria</taxon>
        <taxon>Bacillati</taxon>
        <taxon>Bacillota</taxon>
        <taxon>Clostridia</taxon>
        <taxon>Eubacteriales</taxon>
        <taxon>Clostridiaceae</taxon>
        <taxon>Clostridium</taxon>
    </lineage>
</organism>
<feature type="binding site" evidence="12">
    <location>
        <position position="27"/>
    </location>
    <ligand>
        <name>[4Fe-4S] cluster</name>
        <dbReference type="ChEBI" id="CHEBI:49883"/>
        <label>1</label>
        <note>4Fe-4S-S-AdoMet</note>
    </ligand>
</feature>
<dbReference type="Proteomes" id="UP000473885">
    <property type="component" value="Unassembled WGS sequence"/>
</dbReference>
<dbReference type="InterPro" id="IPR050105">
    <property type="entry name" value="MoCo_biosynth_MoaA/MoaC"/>
</dbReference>
<comment type="similarity">
    <text evidence="12">Belongs to the radical SAM superfamily. MoaA family.</text>
</comment>
<dbReference type="InterPro" id="IPR007197">
    <property type="entry name" value="rSAM"/>
</dbReference>
<dbReference type="PANTHER" id="PTHR22960:SF0">
    <property type="entry name" value="MOLYBDENUM COFACTOR BIOSYNTHESIS PROTEIN 1"/>
    <property type="match status" value="1"/>
</dbReference>
<keyword evidence="5 12" id="KW-0547">Nucleotide-binding</keyword>
<evidence type="ECO:0000256" key="3">
    <source>
        <dbReference type="ARBA" id="ARBA00022691"/>
    </source>
</evidence>
<dbReference type="GO" id="GO:1904047">
    <property type="term" value="F:S-adenosyl-L-methionine binding"/>
    <property type="evidence" value="ECO:0007669"/>
    <property type="project" value="UniProtKB-UniRule"/>
</dbReference>
<dbReference type="GO" id="GO:0061799">
    <property type="term" value="F:cyclic pyranopterin monophosphate synthase activity"/>
    <property type="evidence" value="ECO:0007669"/>
    <property type="project" value="TreeGrafter"/>
</dbReference>
<dbReference type="SFLD" id="SFLDS00029">
    <property type="entry name" value="Radical_SAM"/>
    <property type="match status" value="1"/>
</dbReference>
<dbReference type="InterPro" id="IPR010505">
    <property type="entry name" value="MoaA_twitch"/>
</dbReference>
<keyword evidence="8 12" id="KW-0342">GTP-binding</keyword>
<feature type="binding site" evidence="12">
    <location>
        <position position="94"/>
    </location>
    <ligand>
        <name>GTP</name>
        <dbReference type="ChEBI" id="CHEBI:37565"/>
    </ligand>
</feature>
<feature type="binding site" evidence="12">
    <location>
        <position position="250"/>
    </location>
    <ligand>
        <name>[4Fe-4S] cluster</name>
        <dbReference type="ChEBI" id="CHEBI:49883"/>
        <label>2</label>
        <note>4Fe-4S-substrate</note>
    </ligand>
</feature>
<name>A0A6M0RB14_9CLOT</name>
<sequence>MIDNIGRKIDYLRISVTDRCNLRCVYCMPEEGIDLLSHDDILRFDEILRVVKSCAKLGIENIRITGGEPLVRKNIPNLIREIKGVEGIKEVSITTNGVYLPEYIDELVDAGLDRINISLDTLDREKFMKVTRMDVFHKVKRGIILALEKGISCVKLNVVTMKEVNITEVIEFVTLTEKYPIHIRFIELMPIGLGGRFTTVENDKVKEIIEKEKELISCKEVVGLGPASYYKIPNAKGTIGFISPMSHEFCNRCNRVRLTSEGFLKLCLHWNLGIDLKEKLREGISDEKLKEVIYTAIKDKPQHHEFKSVKENKQDKNSKYDNRSMFQIGG</sequence>
<evidence type="ECO:0000256" key="13">
    <source>
        <dbReference type="SAM" id="MobiDB-lite"/>
    </source>
</evidence>
<dbReference type="GO" id="GO:0061798">
    <property type="term" value="F:GTP 3',8'-cyclase activity"/>
    <property type="evidence" value="ECO:0007669"/>
    <property type="project" value="UniProtKB-UniRule"/>
</dbReference>
<feature type="compositionally biased region" description="Basic and acidic residues" evidence="13">
    <location>
        <begin position="307"/>
        <end position="322"/>
    </location>
</feature>
<evidence type="ECO:0000313" key="16">
    <source>
        <dbReference type="Proteomes" id="UP000473885"/>
    </source>
</evidence>
<dbReference type="InterPro" id="IPR006638">
    <property type="entry name" value="Elp3/MiaA/NifB-like_rSAM"/>
</dbReference>
<reference evidence="15 16" key="1">
    <citation type="submission" date="2019-04" db="EMBL/GenBank/DDBJ databases">
        <title>Genome sequencing of Clostridium botulinum Groups I-IV and Clostridium butyricum.</title>
        <authorList>
            <person name="Brunt J."/>
            <person name="Van Vliet A.H.M."/>
            <person name="Stringer S.C."/>
            <person name="Carter A.T."/>
            <person name="Peck M.W."/>
        </authorList>
    </citation>
    <scope>NUCLEOTIDE SEQUENCE [LARGE SCALE GENOMIC DNA]</scope>
    <source>
        <strain evidence="15 16">IFR 18/094</strain>
    </source>
</reference>
<comment type="function">
    <text evidence="12">Catalyzes the cyclization of GTP to (8S)-3',8-cyclo-7,8-dihydroguanosine 5'-triphosphate.</text>
</comment>
<dbReference type="GO" id="GO:0006777">
    <property type="term" value="P:Mo-molybdopterin cofactor biosynthetic process"/>
    <property type="evidence" value="ECO:0007669"/>
    <property type="project" value="UniProtKB-UniRule"/>
</dbReference>
<dbReference type="PROSITE" id="PS01305">
    <property type="entry name" value="MOAA_NIFB_PQQE"/>
    <property type="match status" value="1"/>
</dbReference>
<dbReference type="Pfam" id="PF06463">
    <property type="entry name" value="Mob_synth_C"/>
    <property type="match status" value="1"/>
</dbReference>
<dbReference type="UniPathway" id="UPA00344"/>
<evidence type="ECO:0000256" key="9">
    <source>
        <dbReference type="ARBA" id="ARBA00023150"/>
    </source>
</evidence>
<keyword evidence="4 12" id="KW-0479">Metal-binding</keyword>
<dbReference type="InterPro" id="IPR013785">
    <property type="entry name" value="Aldolase_TIM"/>
</dbReference>
<dbReference type="HAMAP" id="MF_01225_B">
    <property type="entry name" value="MoaA_B"/>
    <property type="match status" value="1"/>
</dbReference>
<dbReference type="GO" id="GO:0051539">
    <property type="term" value="F:4 iron, 4 sulfur cluster binding"/>
    <property type="evidence" value="ECO:0007669"/>
    <property type="project" value="UniProtKB-UniRule"/>
</dbReference>
<dbReference type="SUPFAM" id="SSF102114">
    <property type="entry name" value="Radical SAM enzymes"/>
    <property type="match status" value="1"/>
</dbReference>
<comment type="pathway">
    <text evidence="12">Cofactor biosynthesis; molybdopterin biosynthesis.</text>
</comment>
<feature type="binding site" evidence="12">
    <location>
        <position position="24"/>
    </location>
    <ligand>
        <name>[4Fe-4S] cluster</name>
        <dbReference type="ChEBI" id="CHEBI:49883"/>
        <label>1</label>
        <note>4Fe-4S-S-AdoMet</note>
    </ligand>
</feature>
<feature type="binding site" evidence="12">
    <location>
        <position position="63"/>
    </location>
    <ligand>
        <name>GTP</name>
        <dbReference type="ChEBI" id="CHEBI:37565"/>
    </ligand>
</feature>
<dbReference type="PROSITE" id="PS51918">
    <property type="entry name" value="RADICAL_SAM"/>
    <property type="match status" value="1"/>
</dbReference>
<dbReference type="AlphaFoldDB" id="A0A6M0RB14"/>
<proteinExistence type="inferred from homology"/>
<feature type="domain" description="Radical SAM core" evidence="14">
    <location>
        <begin position="4"/>
        <end position="227"/>
    </location>
</feature>
<evidence type="ECO:0000256" key="4">
    <source>
        <dbReference type="ARBA" id="ARBA00022723"/>
    </source>
</evidence>
<evidence type="ECO:0000256" key="12">
    <source>
        <dbReference type="HAMAP-Rule" id="MF_01225"/>
    </source>
</evidence>
<keyword evidence="3 12" id="KW-0949">S-adenosyl-L-methionine</keyword>
<dbReference type="InterPro" id="IPR013483">
    <property type="entry name" value="MoaA"/>
</dbReference>
<dbReference type="GO" id="GO:0046872">
    <property type="term" value="F:metal ion binding"/>
    <property type="evidence" value="ECO:0007669"/>
    <property type="project" value="UniProtKB-KW"/>
</dbReference>
<accession>A0A6M0RB14</accession>
<feature type="binding site" evidence="12">
    <location>
        <position position="155"/>
    </location>
    <ligand>
        <name>GTP</name>
        <dbReference type="ChEBI" id="CHEBI:37565"/>
    </ligand>
</feature>
<evidence type="ECO:0000313" key="15">
    <source>
        <dbReference type="EMBL" id="NEZ46860.1"/>
    </source>
</evidence>
<dbReference type="Gene3D" id="3.20.20.70">
    <property type="entry name" value="Aldolase class I"/>
    <property type="match status" value="1"/>
</dbReference>
<dbReference type="CDD" id="cd21117">
    <property type="entry name" value="Twitch_MoaA"/>
    <property type="match status" value="1"/>
</dbReference>
<feature type="binding site" evidence="12">
    <location>
        <begin position="255"/>
        <end position="257"/>
    </location>
    <ligand>
        <name>GTP</name>
        <dbReference type="ChEBI" id="CHEBI:37565"/>
    </ligand>
</feature>
<feature type="binding site" evidence="12">
    <location>
        <position position="13"/>
    </location>
    <ligand>
        <name>GTP</name>
        <dbReference type="ChEBI" id="CHEBI:37565"/>
    </ligand>
</feature>
<evidence type="ECO:0000256" key="11">
    <source>
        <dbReference type="ARBA" id="ARBA00048697"/>
    </source>
</evidence>
<feature type="binding site" evidence="12">
    <location>
        <position position="189"/>
    </location>
    <ligand>
        <name>S-adenosyl-L-methionine</name>
        <dbReference type="ChEBI" id="CHEBI:59789"/>
    </ligand>
</feature>
<dbReference type="RefSeq" id="WP_163249042.1">
    <property type="nucleotide sequence ID" value="NZ_SXDP01000004.1"/>
</dbReference>
<dbReference type="NCBIfam" id="TIGR02666">
    <property type="entry name" value="moaA"/>
    <property type="match status" value="1"/>
</dbReference>
<comment type="cofactor">
    <cofactor evidence="12">
        <name>[4Fe-4S] cluster</name>
        <dbReference type="ChEBI" id="CHEBI:49883"/>
    </cofactor>
    <text evidence="12">Binds 2 [4Fe-4S] clusters. Binds 1 [4Fe-4S] cluster coordinated with 3 cysteines and an exchangeable S-adenosyl-L-methionine and 1 [4Fe-4S] cluster coordinated with 3 cysteines and the GTP-derived substrate.</text>
</comment>
<evidence type="ECO:0000259" key="14">
    <source>
        <dbReference type="PROSITE" id="PS51918"/>
    </source>
</evidence>
<evidence type="ECO:0000256" key="2">
    <source>
        <dbReference type="ARBA" id="ARBA00022485"/>
    </source>
</evidence>
<comment type="caution">
    <text evidence="15">The sequence shown here is derived from an EMBL/GenBank/DDBJ whole genome shotgun (WGS) entry which is preliminary data.</text>
</comment>
<dbReference type="InterPro" id="IPR058240">
    <property type="entry name" value="rSAM_sf"/>
</dbReference>
<evidence type="ECO:0000256" key="10">
    <source>
        <dbReference type="ARBA" id="ARBA00023239"/>
    </source>
</evidence>
<dbReference type="EC" id="4.1.99.22" evidence="1 12"/>
<dbReference type="NCBIfam" id="NF001199">
    <property type="entry name" value="PRK00164.2-1"/>
    <property type="match status" value="1"/>
</dbReference>
<keyword evidence="6 12" id="KW-0408">Iron</keyword>
<dbReference type="GO" id="GO:0005525">
    <property type="term" value="F:GTP binding"/>
    <property type="evidence" value="ECO:0007669"/>
    <property type="project" value="UniProtKB-UniRule"/>
</dbReference>
<evidence type="ECO:0000256" key="8">
    <source>
        <dbReference type="ARBA" id="ARBA00023134"/>
    </source>
</evidence>
<evidence type="ECO:0000256" key="1">
    <source>
        <dbReference type="ARBA" id="ARBA00012167"/>
    </source>
</evidence>
<feature type="binding site" evidence="12">
    <location>
        <position position="26"/>
    </location>
    <ligand>
        <name>S-adenosyl-L-methionine</name>
        <dbReference type="ChEBI" id="CHEBI:59789"/>
    </ligand>
</feature>
<feature type="region of interest" description="Disordered" evidence="13">
    <location>
        <begin position="307"/>
        <end position="330"/>
    </location>
</feature>
<evidence type="ECO:0000256" key="5">
    <source>
        <dbReference type="ARBA" id="ARBA00022741"/>
    </source>
</evidence>
<feature type="binding site" evidence="12">
    <location>
        <position position="267"/>
    </location>
    <ligand>
        <name>[4Fe-4S] cluster</name>
        <dbReference type="ChEBI" id="CHEBI:49883"/>
        <label>2</label>
        <note>4Fe-4S-substrate</note>
    </ligand>
</feature>
<dbReference type="PANTHER" id="PTHR22960">
    <property type="entry name" value="MOLYBDOPTERIN COFACTOR SYNTHESIS PROTEIN A"/>
    <property type="match status" value="1"/>
</dbReference>
<dbReference type="SFLD" id="SFLDG01067">
    <property type="entry name" value="SPASM/twitch_domain_containing"/>
    <property type="match status" value="1"/>
</dbReference>
<dbReference type="InterPro" id="IPR000385">
    <property type="entry name" value="MoaA_NifB_PqqE_Fe-S-bd_CS"/>
</dbReference>
<keyword evidence="16" id="KW-1185">Reference proteome</keyword>
<feature type="binding site" evidence="12">
    <location>
        <position position="20"/>
    </location>
    <ligand>
        <name>[4Fe-4S] cluster</name>
        <dbReference type="ChEBI" id="CHEBI:49883"/>
        <label>1</label>
        <note>4Fe-4S-S-AdoMet</note>
    </ligand>
</feature>